<proteinExistence type="predicted"/>
<feature type="transmembrane region" description="Helical" evidence="1">
    <location>
        <begin position="12"/>
        <end position="32"/>
    </location>
</feature>
<name>A0A0A1VY66_MICAE</name>
<dbReference type="EMBL" id="BBPA01000057">
    <property type="protein sequence ID" value="GAL94504.1"/>
    <property type="molecule type" value="Genomic_DNA"/>
</dbReference>
<protein>
    <submittedName>
        <fullName evidence="2">Uncharacterized protein</fullName>
    </submittedName>
</protein>
<comment type="caution">
    <text evidence="2">The sequence shown here is derived from an EMBL/GenBank/DDBJ whole genome shotgun (WGS) entry which is preliminary data.</text>
</comment>
<gene>
    <name evidence="2" type="ORF">N44_03084</name>
</gene>
<dbReference type="RefSeq" id="WP_045360581.1">
    <property type="nucleotide sequence ID" value="NZ_BBPA01000057.1"/>
</dbReference>
<dbReference type="AlphaFoldDB" id="A0A0A1VY66"/>
<sequence length="125" mass="13731">MDYYFLPQPPYFLVVAGLFIGITCGAAFEASLKQVVNNWYKNKGSDDQNLLKSSSLQIPFIGICIGICLFLASGLDIFILNGWVAYAISLPMTIFIGGLVWSQLGELLGQLQRGGSKEIDLDYRG</sequence>
<evidence type="ECO:0000313" key="3">
    <source>
        <dbReference type="Proteomes" id="UP000030321"/>
    </source>
</evidence>
<keyword evidence="1" id="KW-0812">Transmembrane</keyword>
<evidence type="ECO:0000313" key="2">
    <source>
        <dbReference type="EMBL" id="GAL94504.1"/>
    </source>
</evidence>
<evidence type="ECO:0000256" key="1">
    <source>
        <dbReference type="SAM" id="Phobius"/>
    </source>
</evidence>
<reference evidence="3" key="1">
    <citation type="journal article" date="2015" name="Genome">
        <title>Whole Genome Sequence of the Non-Microcystin-Producing Microcystis aeruginosa Strain NIES-44.</title>
        <authorList>
            <person name="Okano K."/>
            <person name="Miyata N."/>
            <person name="Ozaki Y."/>
        </authorList>
    </citation>
    <scope>NUCLEOTIDE SEQUENCE [LARGE SCALE GENOMIC DNA]</scope>
    <source>
        <strain evidence="3">NIES-44</strain>
    </source>
</reference>
<feature type="transmembrane region" description="Helical" evidence="1">
    <location>
        <begin position="53"/>
        <end position="72"/>
    </location>
</feature>
<organism evidence="2 3">
    <name type="scientific">Microcystis aeruginosa NIES-44</name>
    <dbReference type="NCBI Taxonomy" id="449439"/>
    <lineage>
        <taxon>Bacteria</taxon>
        <taxon>Bacillati</taxon>
        <taxon>Cyanobacteriota</taxon>
        <taxon>Cyanophyceae</taxon>
        <taxon>Oscillatoriophycideae</taxon>
        <taxon>Chroococcales</taxon>
        <taxon>Microcystaceae</taxon>
        <taxon>Microcystis</taxon>
    </lineage>
</organism>
<dbReference type="Proteomes" id="UP000030321">
    <property type="component" value="Unassembled WGS sequence"/>
</dbReference>
<keyword evidence="1" id="KW-1133">Transmembrane helix</keyword>
<accession>A0A0A1VY66</accession>
<keyword evidence="1" id="KW-0472">Membrane</keyword>
<feature type="transmembrane region" description="Helical" evidence="1">
    <location>
        <begin position="78"/>
        <end position="101"/>
    </location>
</feature>